<evidence type="ECO:0000256" key="2">
    <source>
        <dbReference type="ARBA" id="ARBA00022833"/>
    </source>
</evidence>
<dbReference type="GO" id="GO:0045277">
    <property type="term" value="C:respiratory chain complex IV"/>
    <property type="evidence" value="ECO:0007669"/>
    <property type="project" value="InterPro"/>
</dbReference>
<protein>
    <submittedName>
        <fullName evidence="5">Cytochrome c oxidase subunit Vb</fullName>
    </submittedName>
</protein>
<evidence type="ECO:0000313" key="5">
    <source>
        <dbReference type="WBParaSite" id="ACRNAN_scaffold1735.g7932.t1"/>
    </source>
</evidence>
<name>A0A914D1C7_9BILA</name>
<evidence type="ECO:0000313" key="4">
    <source>
        <dbReference type="Proteomes" id="UP000887540"/>
    </source>
</evidence>
<accession>A0A914D1C7</accession>
<feature type="binding site" evidence="3">
    <location>
        <position position="134"/>
    </location>
    <ligand>
        <name>Zn(2+)</name>
        <dbReference type="ChEBI" id="CHEBI:29105"/>
    </ligand>
</feature>
<dbReference type="PANTHER" id="PTHR10122">
    <property type="entry name" value="CYTOCHROME C OXIDASE SUBUNIT 5B, MITOCHONDRIAL"/>
    <property type="match status" value="1"/>
</dbReference>
<keyword evidence="4" id="KW-1185">Reference proteome</keyword>
<dbReference type="InterPro" id="IPR036972">
    <property type="entry name" value="Cyt_c_oxidase_su5b_sf"/>
</dbReference>
<dbReference type="GO" id="GO:0005740">
    <property type="term" value="C:mitochondrial envelope"/>
    <property type="evidence" value="ECO:0007669"/>
    <property type="project" value="InterPro"/>
</dbReference>
<dbReference type="Proteomes" id="UP000887540">
    <property type="component" value="Unplaced"/>
</dbReference>
<proteinExistence type="predicted"/>
<feature type="binding site" evidence="3">
    <location>
        <position position="114"/>
    </location>
    <ligand>
        <name>Zn(2+)</name>
        <dbReference type="ChEBI" id="CHEBI:29105"/>
    </ligand>
</feature>
<evidence type="ECO:0000256" key="3">
    <source>
        <dbReference type="PIRSR" id="PIRSR602124-1"/>
    </source>
</evidence>
<dbReference type="Pfam" id="PF01215">
    <property type="entry name" value="COX5B"/>
    <property type="match status" value="1"/>
</dbReference>
<keyword evidence="2 3" id="KW-0862">Zinc</keyword>
<dbReference type="GO" id="GO:0046872">
    <property type="term" value="F:metal ion binding"/>
    <property type="evidence" value="ECO:0007669"/>
    <property type="project" value="UniProtKB-KW"/>
</dbReference>
<reference evidence="5" key="1">
    <citation type="submission" date="2022-11" db="UniProtKB">
        <authorList>
            <consortium name="WormBaseParasite"/>
        </authorList>
    </citation>
    <scope>IDENTIFICATION</scope>
</reference>
<dbReference type="WBParaSite" id="ACRNAN_scaffold1735.g7932.t1">
    <property type="protein sequence ID" value="ACRNAN_scaffold1735.g7932.t1"/>
    <property type="gene ID" value="ACRNAN_scaffold1735.g7932"/>
</dbReference>
<keyword evidence="1 3" id="KW-0479">Metal-binding</keyword>
<dbReference type="Gene3D" id="2.60.11.10">
    <property type="entry name" value="Cytochrome c oxidase, subunit Vb"/>
    <property type="match status" value="1"/>
</dbReference>
<evidence type="ECO:0000256" key="1">
    <source>
        <dbReference type="ARBA" id="ARBA00022723"/>
    </source>
</evidence>
<feature type="binding site" evidence="3">
    <location>
        <position position="136"/>
    </location>
    <ligand>
        <name>Zn(2+)</name>
        <dbReference type="ChEBI" id="CHEBI:29105"/>
    </ligand>
</feature>
<dbReference type="PROSITE" id="PS51359">
    <property type="entry name" value="COX5B_2"/>
    <property type="match status" value="1"/>
</dbReference>
<dbReference type="PANTHER" id="PTHR10122:SF0">
    <property type="entry name" value="CYTOCHROME C OXIDASE SUBUNIT 5B, ISOFORM A-RELATED"/>
    <property type="match status" value="1"/>
</dbReference>
<dbReference type="GO" id="GO:0006123">
    <property type="term" value="P:mitochondrial electron transport, cytochrome c to oxygen"/>
    <property type="evidence" value="ECO:0007669"/>
    <property type="project" value="InterPro"/>
</dbReference>
<sequence length="152" mass="17244">MAQLTARTILSSVLKSRVAPAAIGLTNQRFYATGKEDEKVVFAPEPQTADPKVYGEFPDVVEHAEGVIRQQMHARLRGDDRFEYKVYYRAPKSSKDYPNLIPSAHKVRSVGCQCDPEQSFQIWGFYHKNIPKRCKCGHWFLVVDADPDSADI</sequence>
<dbReference type="SUPFAM" id="SSF57802">
    <property type="entry name" value="Rubredoxin-like"/>
    <property type="match status" value="1"/>
</dbReference>
<organism evidence="4 5">
    <name type="scientific">Acrobeloides nanus</name>
    <dbReference type="NCBI Taxonomy" id="290746"/>
    <lineage>
        <taxon>Eukaryota</taxon>
        <taxon>Metazoa</taxon>
        <taxon>Ecdysozoa</taxon>
        <taxon>Nematoda</taxon>
        <taxon>Chromadorea</taxon>
        <taxon>Rhabditida</taxon>
        <taxon>Tylenchina</taxon>
        <taxon>Cephalobomorpha</taxon>
        <taxon>Cephaloboidea</taxon>
        <taxon>Cephalobidae</taxon>
        <taxon>Acrobeloides</taxon>
    </lineage>
</organism>
<dbReference type="InterPro" id="IPR002124">
    <property type="entry name" value="Cyt_c_oxidase_su5b"/>
</dbReference>
<feature type="binding site" evidence="3">
    <location>
        <position position="112"/>
    </location>
    <ligand>
        <name>Zn(2+)</name>
        <dbReference type="ChEBI" id="CHEBI:29105"/>
    </ligand>
</feature>
<dbReference type="AlphaFoldDB" id="A0A914D1C7"/>